<accession>A0A5B7CLY9</accession>
<name>A0A5B7CLY9_PORTR</name>
<dbReference type="Proteomes" id="UP000324222">
    <property type="component" value="Unassembled WGS sequence"/>
</dbReference>
<protein>
    <submittedName>
        <fullName evidence="2">Uncharacterized protein</fullName>
    </submittedName>
</protein>
<feature type="region of interest" description="Disordered" evidence="1">
    <location>
        <begin position="1"/>
        <end position="41"/>
    </location>
</feature>
<feature type="region of interest" description="Disordered" evidence="1">
    <location>
        <begin position="70"/>
        <end position="89"/>
    </location>
</feature>
<dbReference type="EMBL" id="VSRR010000117">
    <property type="protein sequence ID" value="MPC10440.1"/>
    <property type="molecule type" value="Genomic_DNA"/>
</dbReference>
<evidence type="ECO:0000313" key="3">
    <source>
        <dbReference type="Proteomes" id="UP000324222"/>
    </source>
</evidence>
<feature type="compositionally biased region" description="Low complexity" evidence="1">
    <location>
        <begin position="1"/>
        <end position="21"/>
    </location>
</feature>
<evidence type="ECO:0000256" key="1">
    <source>
        <dbReference type="SAM" id="MobiDB-lite"/>
    </source>
</evidence>
<reference evidence="2 3" key="1">
    <citation type="submission" date="2019-05" db="EMBL/GenBank/DDBJ databases">
        <title>Another draft genome of Portunus trituberculatus and its Hox gene families provides insights of decapod evolution.</title>
        <authorList>
            <person name="Jeong J.-H."/>
            <person name="Song I."/>
            <person name="Kim S."/>
            <person name="Choi T."/>
            <person name="Kim D."/>
            <person name="Ryu S."/>
            <person name="Kim W."/>
        </authorList>
    </citation>
    <scope>NUCLEOTIDE SEQUENCE [LARGE SCALE GENOMIC DNA]</scope>
    <source>
        <tissue evidence="2">Muscle</tissue>
    </source>
</reference>
<evidence type="ECO:0000313" key="2">
    <source>
        <dbReference type="EMBL" id="MPC10440.1"/>
    </source>
</evidence>
<keyword evidence="3" id="KW-1185">Reference proteome</keyword>
<organism evidence="2 3">
    <name type="scientific">Portunus trituberculatus</name>
    <name type="common">Swimming crab</name>
    <name type="synonym">Neptunus trituberculatus</name>
    <dbReference type="NCBI Taxonomy" id="210409"/>
    <lineage>
        <taxon>Eukaryota</taxon>
        <taxon>Metazoa</taxon>
        <taxon>Ecdysozoa</taxon>
        <taxon>Arthropoda</taxon>
        <taxon>Crustacea</taxon>
        <taxon>Multicrustacea</taxon>
        <taxon>Malacostraca</taxon>
        <taxon>Eumalacostraca</taxon>
        <taxon>Eucarida</taxon>
        <taxon>Decapoda</taxon>
        <taxon>Pleocyemata</taxon>
        <taxon>Brachyura</taxon>
        <taxon>Eubrachyura</taxon>
        <taxon>Portunoidea</taxon>
        <taxon>Portunidae</taxon>
        <taxon>Portuninae</taxon>
        <taxon>Portunus</taxon>
    </lineage>
</organism>
<comment type="caution">
    <text evidence="2">The sequence shown here is derived from an EMBL/GenBank/DDBJ whole genome shotgun (WGS) entry which is preliminary data.</text>
</comment>
<dbReference type="AlphaFoldDB" id="A0A5B7CLY9"/>
<feature type="compositionally biased region" description="Low complexity" evidence="1">
    <location>
        <begin position="80"/>
        <end position="89"/>
    </location>
</feature>
<proteinExistence type="predicted"/>
<gene>
    <name evidence="2" type="ORF">E2C01_003076</name>
</gene>
<sequence length="89" mass="9413">MKNPVSSSSSSSSSRACTWRSSSRRAEQPAGDNSGEKEMLFTGASERLGSLDLRLEEGVWAASRGKWAGVGREEGEEGRGMMAGLSVTS</sequence>